<feature type="transmembrane region" description="Helical" evidence="1">
    <location>
        <begin position="83"/>
        <end position="102"/>
    </location>
</feature>
<organism evidence="2">
    <name type="scientific">bioreactor metagenome</name>
    <dbReference type="NCBI Taxonomy" id="1076179"/>
    <lineage>
        <taxon>unclassified sequences</taxon>
        <taxon>metagenomes</taxon>
        <taxon>ecological metagenomes</taxon>
    </lineage>
</organism>
<accession>A0A645HA74</accession>
<gene>
    <name evidence="2" type="ORF">SDC9_183118</name>
</gene>
<keyword evidence="1" id="KW-0472">Membrane</keyword>
<protein>
    <submittedName>
        <fullName evidence="2">Uncharacterized protein</fullName>
    </submittedName>
</protein>
<evidence type="ECO:0000256" key="1">
    <source>
        <dbReference type="SAM" id="Phobius"/>
    </source>
</evidence>
<feature type="transmembrane region" description="Helical" evidence="1">
    <location>
        <begin position="114"/>
        <end position="131"/>
    </location>
</feature>
<proteinExistence type="predicted"/>
<reference evidence="2" key="1">
    <citation type="submission" date="2019-08" db="EMBL/GenBank/DDBJ databases">
        <authorList>
            <person name="Kucharzyk K."/>
            <person name="Murdoch R.W."/>
            <person name="Higgins S."/>
            <person name="Loffler F."/>
        </authorList>
    </citation>
    <scope>NUCLEOTIDE SEQUENCE</scope>
</reference>
<sequence length="147" mass="17214">MANDKFWGVGINNWGIKINPPYNYSEPRTTKRYTEDFKDGVVETIYMLVAAECGWIGLASLILWFFCYLWFALRLMELYARSNIFAVPLGLFAGLSAIYVHSTLEWSLKQTSNFYQLMLGFAILAVLWTWHSGKETREYLRNNIFFH</sequence>
<keyword evidence="1" id="KW-0812">Transmembrane</keyword>
<keyword evidence="1" id="KW-1133">Transmembrane helix</keyword>
<feature type="transmembrane region" description="Helical" evidence="1">
    <location>
        <begin position="45"/>
        <end position="71"/>
    </location>
</feature>
<dbReference type="EMBL" id="VSSQ01089327">
    <property type="protein sequence ID" value="MPN35620.1"/>
    <property type="molecule type" value="Genomic_DNA"/>
</dbReference>
<comment type="caution">
    <text evidence="2">The sequence shown here is derived from an EMBL/GenBank/DDBJ whole genome shotgun (WGS) entry which is preliminary data.</text>
</comment>
<dbReference type="AlphaFoldDB" id="A0A645HA74"/>
<evidence type="ECO:0000313" key="2">
    <source>
        <dbReference type="EMBL" id="MPN35620.1"/>
    </source>
</evidence>
<name>A0A645HA74_9ZZZZ</name>